<gene>
    <name evidence="2" type="ORF">XNOV1_A033842</name>
</gene>
<evidence type="ECO:0000256" key="1">
    <source>
        <dbReference type="SAM" id="MobiDB-lite"/>
    </source>
</evidence>
<feature type="region of interest" description="Disordered" evidence="1">
    <location>
        <begin position="22"/>
        <end position="81"/>
    </location>
</feature>
<name>A0AAV1FT52_XYRNO</name>
<sequence>MESLEDAVDAGIPSTDEAVVLKEKKKKKKNRQMLEIQDRVDKDQEQEFGEPITTCLSVSHERSDPELKKIRKRSRSDTKSLRAMESLESAANAGLSSTDEAVVLKKKKKKKKREMLEIQHRVDKDLEQEFAEPNTTCLSVSHERSEPEVKRKRKRLGSDTELLKAVESIESAVDAGLPSTDEAAVLKKKKKKKKSKD</sequence>
<dbReference type="AlphaFoldDB" id="A0AAV1FT52"/>
<reference evidence="2" key="1">
    <citation type="submission" date="2023-08" db="EMBL/GenBank/DDBJ databases">
        <authorList>
            <person name="Alioto T."/>
            <person name="Alioto T."/>
            <person name="Gomez Garrido J."/>
        </authorList>
    </citation>
    <scope>NUCLEOTIDE SEQUENCE</scope>
</reference>
<evidence type="ECO:0000313" key="2">
    <source>
        <dbReference type="EMBL" id="CAJ1064362.1"/>
    </source>
</evidence>
<feature type="compositionally biased region" description="Basic and acidic residues" evidence="1">
    <location>
        <begin position="59"/>
        <end position="68"/>
    </location>
</feature>
<keyword evidence="3" id="KW-1185">Reference proteome</keyword>
<protein>
    <submittedName>
        <fullName evidence="2">Trichohyalin-like isoform X2</fullName>
    </submittedName>
</protein>
<evidence type="ECO:0000313" key="3">
    <source>
        <dbReference type="Proteomes" id="UP001178508"/>
    </source>
</evidence>
<accession>A0AAV1FT52</accession>
<organism evidence="2 3">
    <name type="scientific">Xyrichtys novacula</name>
    <name type="common">Pearly razorfish</name>
    <name type="synonym">Hemipteronotus novacula</name>
    <dbReference type="NCBI Taxonomy" id="13765"/>
    <lineage>
        <taxon>Eukaryota</taxon>
        <taxon>Metazoa</taxon>
        <taxon>Chordata</taxon>
        <taxon>Craniata</taxon>
        <taxon>Vertebrata</taxon>
        <taxon>Euteleostomi</taxon>
        <taxon>Actinopterygii</taxon>
        <taxon>Neopterygii</taxon>
        <taxon>Teleostei</taxon>
        <taxon>Neoteleostei</taxon>
        <taxon>Acanthomorphata</taxon>
        <taxon>Eupercaria</taxon>
        <taxon>Labriformes</taxon>
        <taxon>Labridae</taxon>
        <taxon>Xyrichtys</taxon>
    </lineage>
</organism>
<feature type="compositionally biased region" description="Basic and acidic residues" evidence="1">
    <location>
        <begin position="36"/>
        <end position="45"/>
    </location>
</feature>
<feature type="region of interest" description="Disordered" evidence="1">
    <location>
        <begin position="137"/>
        <end position="157"/>
    </location>
</feature>
<proteinExistence type="predicted"/>
<dbReference type="Proteomes" id="UP001178508">
    <property type="component" value="Chromosome 9"/>
</dbReference>
<dbReference type="EMBL" id="OY660872">
    <property type="protein sequence ID" value="CAJ1064362.1"/>
    <property type="molecule type" value="Genomic_DNA"/>
</dbReference>